<evidence type="ECO:0000313" key="8">
    <source>
        <dbReference type="Proteomes" id="UP000279994"/>
    </source>
</evidence>
<name>A0A3N0GV42_9ACTN</name>
<evidence type="ECO:0000256" key="4">
    <source>
        <dbReference type="SAM" id="SignalP"/>
    </source>
</evidence>
<dbReference type="RefSeq" id="WP_123221821.1">
    <property type="nucleotide sequence ID" value="NZ_RJSF01000009.1"/>
</dbReference>
<dbReference type="InterPro" id="IPR035986">
    <property type="entry name" value="PKD_dom_sf"/>
</dbReference>
<dbReference type="SMART" id="SM00060">
    <property type="entry name" value="FN3"/>
    <property type="match status" value="1"/>
</dbReference>
<dbReference type="GO" id="GO:0000272">
    <property type="term" value="P:polysaccharide catabolic process"/>
    <property type="evidence" value="ECO:0007669"/>
    <property type="project" value="UniProtKB-KW"/>
</dbReference>
<comment type="caution">
    <text evidence="7">The sequence shown here is derived from an EMBL/GenBank/DDBJ whole genome shotgun (WGS) entry which is preliminary data.</text>
</comment>
<dbReference type="GO" id="GO:0008745">
    <property type="term" value="F:N-acetylmuramoyl-L-alanine amidase activity"/>
    <property type="evidence" value="ECO:0007669"/>
    <property type="project" value="InterPro"/>
</dbReference>
<feature type="signal peptide" evidence="4">
    <location>
        <begin position="1"/>
        <end position="26"/>
    </location>
</feature>
<dbReference type="GO" id="GO:0008270">
    <property type="term" value="F:zinc ion binding"/>
    <property type="evidence" value="ECO:0007669"/>
    <property type="project" value="InterPro"/>
</dbReference>
<dbReference type="InterPro" id="IPR000601">
    <property type="entry name" value="PKD_dom"/>
</dbReference>
<sequence>MSPHRPFLARAAAVAVATLLASVVLAAVPAAYAVSSHRALNDTRPVGVGAVAVGFPIEYFGLVADLPSGAPLEAHDPSAYGQARFRVDGAWTAWQDLDQDGAQSTGHFTGALVSVDRATAYQVRNLPAGASHWRAAAINTTDGPTLTVGKARSDAASASASCRSRADWGADESLSGWAKGDTQTYFPLQALTVHHTAGSNDLTQDYGATVRAIYSYHVQTNGWSDIGYQYLVDGHGVVYEGRNSGHTSRSCLYDGGDGSDFAHQTSTDQVVTGAHVANYNSGNAGVALMGCYEPTTACSGSTTPPTAAVDGLEGLLASLATRHGLKPTGSVHYVNPVTGAAKDVATISGHRDWEATACPGGNLYAQLPTIRSDVASRMAGSTATAPAAPSSLTASGGAGSVALSWTAPTSDGGAAISRYEVFRGATSTVSTSTTPIYSGSATSATDKPAAGSYYYAVRACNSVGCGTSASAGPVTVTTPATITSASCSGATCTFAGQGTPTLTWTFGNGKGASGSPVSVTYAAKGSYTVTLTDGQQSRATRTVQCSLVKKRVSCTT</sequence>
<keyword evidence="3" id="KW-0624">Polysaccharide degradation</keyword>
<dbReference type="SUPFAM" id="SSF49299">
    <property type="entry name" value="PKD domain"/>
    <property type="match status" value="1"/>
</dbReference>
<protein>
    <submittedName>
        <fullName evidence="7">PKD domain-containing protein</fullName>
    </submittedName>
</protein>
<keyword evidence="3" id="KW-0119">Carbohydrate metabolism</keyword>
<gene>
    <name evidence="7" type="ORF">EFL26_05095</name>
</gene>
<comment type="similarity">
    <text evidence="1">Belongs to the N-acetylmuramoyl-L-alanine amidase 2 family.</text>
</comment>
<dbReference type="PROSITE" id="PS50093">
    <property type="entry name" value="PKD"/>
    <property type="match status" value="1"/>
</dbReference>
<feature type="domain" description="Fibronectin type-III" evidence="6">
    <location>
        <begin position="385"/>
        <end position="481"/>
    </location>
</feature>
<dbReference type="Proteomes" id="UP000279994">
    <property type="component" value="Unassembled WGS sequence"/>
</dbReference>
<dbReference type="InterPro" id="IPR036116">
    <property type="entry name" value="FN3_sf"/>
</dbReference>
<evidence type="ECO:0000256" key="3">
    <source>
        <dbReference type="ARBA" id="ARBA00023326"/>
    </source>
</evidence>
<keyword evidence="2" id="KW-0326">Glycosidase</keyword>
<organism evidence="7 8">
    <name type="scientific">Nocardioides pocheonensis</name>
    <dbReference type="NCBI Taxonomy" id="661485"/>
    <lineage>
        <taxon>Bacteria</taxon>
        <taxon>Bacillati</taxon>
        <taxon>Actinomycetota</taxon>
        <taxon>Actinomycetes</taxon>
        <taxon>Propionibacteriales</taxon>
        <taxon>Nocardioidaceae</taxon>
        <taxon>Nocardioides</taxon>
    </lineage>
</organism>
<accession>A0A3N0GV42</accession>
<reference evidence="7 8" key="1">
    <citation type="submission" date="2018-11" db="EMBL/GenBank/DDBJ databases">
        <authorList>
            <person name="Li F."/>
        </authorList>
    </citation>
    <scope>NUCLEOTIDE SEQUENCE [LARGE SCALE GENOMIC DNA]</scope>
    <source>
        <strain evidence="7 8">Gsoil 818</strain>
    </source>
</reference>
<dbReference type="SUPFAM" id="SSF49265">
    <property type="entry name" value="Fibronectin type III"/>
    <property type="match status" value="1"/>
</dbReference>
<dbReference type="SUPFAM" id="SSF55846">
    <property type="entry name" value="N-acetylmuramoyl-L-alanine amidase-like"/>
    <property type="match status" value="1"/>
</dbReference>
<feature type="domain" description="PKD" evidence="5">
    <location>
        <begin position="501"/>
        <end position="532"/>
    </location>
</feature>
<dbReference type="InterPro" id="IPR006619">
    <property type="entry name" value="PGRP_domain_met/bac"/>
</dbReference>
<dbReference type="Pfam" id="PF18911">
    <property type="entry name" value="PKD_4"/>
    <property type="match status" value="1"/>
</dbReference>
<dbReference type="AlphaFoldDB" id="A0A3N0GV42"/>
<dbReference type="InterPro" id="IPR013783">
    <property type="entry name" value="Ig-like_fold"/>
</dbReference>
<dbReference type="GO" id="GO:0016798">
    <property type="term" value="F:hydrolase activity, acting on glycosyl bonds"/>
    <property type="evidence" value="ECO:0007669"/>
    <property type="project" value="UniProtKB-KW"/>
</dbReference>
<dbReference type="EMBL" id="RJSF01000009">
    <property type="protein sequence ID" value="RNM16325.1"/>
    <property type="molecule type" value="Genomic_DNA"/>
</dbReference>
<evidence type="ECO:0000256" key="2">
    <source>
        <dbReference type="ARBA" id="ARBA00023295"/>
    </source>
</evidence>
<dbReference type="PANTHER" id="PTHR11022:SF41">
    <property type="entry name" value="PEPTIDOGLYCAN-RECOGNITION PROTEIN LC-RELATED"/>
    <property type="match status" value="1"/>
</dbReference>
<evidence type="ECO:0000256" key="1">
    <source>
        <dbReference type="ARBA" id="ARBA00007553"/>
    </source>
</evidence>
<dbReference type="Gene3D" id="3.40.80.10">
    <property type="entry name" value="Peptidoglycan recognition protein-like"/>
    <property type="match status" value="1"/>
</dbReference>
<keyword evidence="4" id="KW-0732">Signal</keyword>
<dbReference type="GO" id="GO:0009253">
    <property type="term" value="P:peptidoglycan catabolic process"/>
    <property type="evidence" value="ECO:0007669"/>
    <property type="project" value="InterPro"/>
</dbReference>
<feature type="chain" id="PRO_5018319672" evidence="4">
    <location>
        <begin position="27"/>
        <end position="556"/>
    </location>
</feature>
<dbReference type="Pfam" id="PF01510">
    <property type="entry name" value="Amidase_2"/>
    <property type="match status" value="1"/>
</dbReference>
<dbReference type="SMART" id="SM00701">
    <property type="entry name" value="PGRP"/>
    <property type="match status" value="1"/>
</dbReference>
<dbReference type="InterPro" id="IPR036505">
    <property type="entry name" value="Amidase/PGRP_sf"/>
</dbReference>
<dbReference type="PROSITE" id="PS51318">
    <property type="entry name" value="TAT"/>
    <property type="match status" value="1"/>
</dbReference>
<dbReference type="CDD" id="cd00063">
    <property type="entry name" value="FN3"/>
    <property type="match status" value="1"/>
</dbReference>
<evidence type="ECO:0000259" key="6">
    <source>
        <dbReference type="PROSITE" id="PS50853"/>
    </source>
</evidence>
<evidence type="ECO:0000259" key="5">
    <source>
        <dbReference type="PROSITE" id="PS50093"/>
    </source>
</evidence>
<dbReference type="Gene3D" id="2.60.40.10">
    <property type="entry name" value="Immunoglobulins"/>
    <property type="match status" value="2"/>
</dbReference>
<dbReference type="PROSITE" id="PS50853">
    <property type="entry name" value="FN3"/>
    <property type="match status" value="1"/>
</dbReference>
<dbReference type="InterPro" id="IPR015510">
    <property type="entry name" value="PGRP"/>
</dbReference>
<dbReference type="InterPro" id="IPR002502">
    <property type="entry name" value="Amidase_domain"/>
</dbReference>
<proteinExistence type="inferred from homology"/>
<evidence type="ECO:0000313" key="7">
    <source>
        <dbReference type="EMBL" id="RNM16325.1"/>
    </source>
</evidence>
<dbReference type="PANTHER" id="PTHR11022">
    <property type="entry name" value="PEPTIDOGLYCAN RECOGNITION PROTEIN"/>
    <property type="match status" value="1"/>
</dbReference>
<dbReference type="OrthoDB" id="514320at2"/>
<dbReference type="InterPro" id="IPR006311">
    <property type="entry name" value="TAT_signal"/>
</dbReference>
<dbReference type="InterPro" id="IPR003961">
    <property type="entry name" value="FN3_dom"/>
</dbReference>
<dbReference type="CDD" id="cd06583">
    <property type="entry name" value="PGRP"/>
    <property type="match status" value="1"/>
</dbReference>
<keyword evidence="8" id="KW-1185">Reference proteome</keyword>
<keyword evidence="2" id="KW-0378">Hydrolase</keyword>